<name>A0A0G4HTA9_9ALVE</name>
<dbReference type="VEuPathDB" id="CryptoDB:Cvel_8442"/>
<reference evidence="1" key="1">
    <citation type="submission" date="2014-11" db="EMBL/GenBank/DDBJ databases">
        <authorList>
            <person name="Otto D Thomas"/>
            <person name="Naeem Raeece"/>
        </authorList>
    </citation>
    <scope>NUCLEOTIDE SEQUENCE</scope>
</reference>
<dbReference type="AlphaFoldDB" id="A0A0G4HTA9"/>
<evidence type="ECO:0000313" key="1">
    <source>
        <dbReference type="EMBL" id="CEM47640.1"/>
    </source>
</evidence>
<organism evidence="1">
    <name type="scientific">Chromera velia CCMP2878</name>
    <dbReference type="NCBI Taxonomy" id="1169474"/>
    <lineage>
        <taxon>Eukaryota</taxon>
        <taxon>Sar</taxon>
        <taxon>Alveolata</taxon>
        <taxon>Colpodellida</taxon>
        <taxon>Chromeraceae</taxon>
        <taxon>Chromera</taxon>
    </lineage>
</organism>
<accession>A0A0G4HTA9</accession>
<sequence length="308" mass="34789">MSFQSRRRPQLPQIQEEGFFFVSVDGELARASNKDLRQFEVLKGHPESLALRGPKLEAVENFDKAAFEAALQAENRWKMELKHFQGVLESVGSLRSGDGASFFLSPGLLDQHLCSYMSLKEEKLFAAVKRRGLFFLADLDLILDSGSRKFDPLAVNSSFEFRNLLLPADPHGGRQRDVGRERRLYRRFRLRVPESASLGTQSATIHSASWVHAAQDGRPLLVKVKKGRDMKPHFMKELALRCVLTGSAGAFLACKHPEDEGRLEEVHSFSREALIQTSKRAFDMDAAMDTVKKVLSQVQRDLDRYPEG</sequence>
<gene>
    <name evidence="1" type="ORF">Cvel_8442</name>
</gene>
<protein>
    <submittedName>
        <fullName evidence="1">Uncharacterized protein</fullName>
    </submittedName>
</protein>
<proteinExistence type="predicted"/>
<dbReference type="EMBL" id="CDMZ01003802">
    <property type="protein sequence ID" value="CEM47640.1"/>
    <property type="molecule type" value="Genomic_DNA"/>
</dbReference>